<dbReference type="OrthoDB" id="307171at2759"/>
<evidence type="ECO:0000313" key="2">
    <source>
        <dbReference type="EMBL" id="CAD8078098.1"/>
    </source>
</evidence>
<proteinExistence type="predicted"/>
<gene>
    <name evidence="2" type="ORF">PSON_ATCC_30995.1.T0370112</name>
</gene>
<dbReference type="AlphaFoldDB" id="A0A8S1MCD2"/>
<keyword evidence="3" id="KW-1185">Reference proteome</keyword>
<dbReference type="EMBL" id="CAJJDN010000037">
    <property type="protein sequence ID" value="CAD8078098.1"/>
    <property type="molecule type" value="Genomic_DNA"/>
</dbReference>
<evidence type="ECO:0000256" key="1">
    <source>
        <dbReference type="SAM" id="MobiDB-lite"/>
    </source>
</evidence>
<organism evidence="2 3">
    <name type="scientific">Paramecium sonneborni</name>
    <dbReference type="NCBI Taxonomy" id="65129"/>
    <lineage>
        <taxon>Eukaryota</taxon>
        <taxon>Sar</taxon>
        <taxon>Alveolata</taxon>
        <taxon>Ciliophora</taxon>
        <taxon>Intramacronucleata</taxon>
        <taxon>Oligohymenophorea</taxon>
        <taxon>Peniculida</taxon>
        <taxon>Parameciidae</taxon>
        <taxon>Paramecium</taxon>
    </lineage>
</organism>
<feature type="region of interest" description="Disordered" evidence="1">
    <location>
        <begin position="98"/>
        <end position="139"/>
    </location>
</feature>
<feature type="compositionally biased region" description="Basic and acidic residues" evidence="1">
    <location>
        <begin position="113"/>
        <end position="131"/>
    </location>
</feature>
<sequence>MKHACQEFFIIQDNNFVLQTSNEFQNIIQKFQCFKDFCDNDDNKIIRLMSEISNQNLNKNTFKQILERNINCSNHNLKIINNETNFRLVSSTQFFPINNQTSKEPKKKKNQKSKNDETQPKSEVEKSKQISDSKNSLKQSKVCCVANEEIKIFEEKIKQYTSEMDDSQKIVLNLPPEWIKKFGIQKKKK</sequence>
<name>A0A8S1MCD2_9CILI</name>
<protein>
    <submittedName>
        <fullName evidence="2">Uncharacterized protein</fullName>
    </submittedName>
</protein>
<evidence type="ECO:0000313" key="3">
    <source>
        <dbReference type="Proteomes" id="UP000692954"/>
    </source>
</evidence>
<reference evidence="2" key="1">
    <citation type="submission" date="2021-01" db="EMBL/GenBank/DDBJ databases">
        <authorList>
            <consortium name="Genoscope - CEA"/>
            <person name="William W."/>
        </authorList>
    </citation>
    <scope>NUCLEOTIDE SEQUENCE</scope>
</reference>
<dbReference type="Proteomes" id="UP000692954">
    <property type="component" value="Unassembled WGS sequence"/>
</dbReference>
<accession>A0A8S1MCD2</accession>
<comment type="caution">
    <text evidence="2">The sequence shown here is derived from an EMBL/GenBank/DDBJ whole genome shotgun (WGS) entry which is preliminary data.</text>
</comment>